<evidence type="ECO:0000313" key="2">
    <source>
        <dbReference type="EMBL" id="BBE34524.1"/>
    </source>
</evidence>
<dbReference type="Gene3D" id="3.40.50.10540">
    <property type="entry name" value="Crotonobetainyl-coa:carnitine coa-transferase, domain 1"/>
    <property type="match status" value="1"/>
</dbReference>
<dbReference type="KEGG" id="smic:SmB9_21820"/>
<dbReference type="PANTHER" id="PTHR48228">
    <property type="entry name" value="SUCCINYL-COA--D-CITRAMALATE COA-TRANSFERASE"/>
    <property type="match status" value="1"/>
</dbReference>
<dbReference type="SUPFAM" id="SSF89796">
    <property type="entry name" value="CoA-transferase family III (CaiB/BaiF)"/>
    <property type="match status" value="1"/>
</dbReference>
<dbReference type="EMBL" id="AP018711">
    <property type="protein sequence ID" value="BBE34524.1"/>
    <property type="molecule type" value="Genomic_DNA"/>
</dbReference>
<dbReference type="InterPro" id="IPR023606">
    <property type="entry name" value="CoA-Trfase_III_dom_1_sf"/>
</dbReference>
<gene>
    <name evidence="2" type="ORF">SmB9_21820</name>
</gene>
<protein>
    <submittedName>
        <fullName evidence="2">Alpha-methylacyl-CoA racemase</fullName>
    </submittedName>
</protein>
<evidence type="ECO:0000256" key="1">
    <source>
        <dbReference type="SAM" id="MobiDB-lite"/>
    </source>
</evidence>
<feature type="region of interest" description="Disordered" evidence="1">
    <location>
        <begin position="349"/>
        <end position="369"/>
    </location>
</feature>
<dbReference type="Pfam" id="PF02515">
    <property type="entry name" value="CoA_transf_3"/>
    <property type="match status" value="1"/>
</dbReference>
<organism evidence="2 3">
    <name type="scientific">Sphingosinicella microcystinivorans</name>
    <dbReference type="NCBI Taxonomy" id="335406"/>
    <lineage>
        <taxon>Bacteria</taxon>
        <taxon>Pseudomonadati</taxon>
        <taxon>Pseudomonadota</taxon>
        <taxon>Alphaproteobacteria</taxon>
        <taxon>Sphingomonadales</taxon>
        <taxon>Sphingosinicellaceae</taxon>
        <taxon>Sphingosinicella</taxon>
    </lineage>
</organism>
<dbReference type="GO" id="GO:0003824">
    <property type="term" value="F:catalytic activity"/>
    <property type="evidence" value="ECO:0007669"/>
    <property type="project" value="InterPro"/>
</dbReference>
<proteinExistence type="predicted"/>
<dbReference type="AlphaFoldDB" id="A0AAD1D784"/>
<dbReference type="Proteomes" id="UP000275727">
    <property type="component" value="Chromosome"/>
</dbReference>
<name>A0AAD1D784_SPHMI</name>
<evidence type="ECO:0000313" key="3">
    <source>
        <dbReference type="Proteomes" id="UP000275727"/>
    </source>
</evidence>
<dbReference type="PANTHER" id="PTHR48228:SF5">
    <property type="entry name" value="ALPHA-METHYLACYL-COA RACEMASE"/>
    <property type="match status" value="1"/>
</dbReference>
<dbReference type="InterPro" id="IPR044855">
    <property type="entry name" value="CoA-Trfase_III_dom3_sf"/>
</dbReference>
<sequence>MQDYCRYSWKWMTVATEGAKSATGPLSGIRIVEFAGLGPTPFAAMLLADYGADVLRIDRKGQAGLSPGDGRQDFLNRSRSSIALDLKSADGLALARTLIGKADVLLEGYRPGAMERLQLGPDEALALNSRLIYARMTGWGQSGPLAQKAGHDINYVALTGGLHMMGSAEAPPPVPLNVVGDFGGGGMLVVSGILAALVERQSSGRGQIIDAAMIDGAALLLTQLYAWKAMGFWTSERAANLLDGGAYFYRCYETAEGYVAVGAIEPQFHAALIAGLGLELTDFSDHMNRALWPERSRTLEALFKTRTRDEWIAVFEPLDACVTPVLTQDEAVRHPANISRNVFTGVERAEPNPAPRFSRTPAQIRSAPTLPGQGGYAALKAWGIPDVEIRALVARDSLSAE</sequence>
<dbReference type="Gene3D" id="3.30.1540.10">
    <property type="entry name" value="formyl-coa transferase, domain 3"/>
    <property type="match status" value="1"/>
</dbReference>
<reference evidence="2 3" key="1">
    <citation type="submission" date="2018-06" db="EMBL/GenBank/DDBJ databases">
        <title>Complete Genome Sequence of the Microcystin-Degrading Bacterium Sphingosinicella microcystinivorans Strain B-9.</title>
        <authorList>
            <person name="Jin H."/>
            <person name="Nishizawa T."/>
            <person name="Guo Y."/>
            <person name="Nishizawa A."/>
            <person name="Park H."/>
            <person name="Kato H."/>
            <person name="Tsuji K."/>
            <person name="Harada K."/>
        </authorList>
    </citation>
    <scope>NUCLEOTIDE SEQUENCE [LARGE SCALE GENOMIC DNA]</scope>
    <source>
        <strain evidence="2 3">B9</strain>
    </source>
</reference>
<dbReference type="InterPro" id="IPR003673">
    <property type="entry name" value="CoA-Trfase_fam_III"/>
</dbReference>
<dbReference type="InterPro" id="IPR050509">
    <property type="entry name" value="CoA-transferase_III"/>
</dbReference>
<accession>A0AAD1D784</accession>